<dbReference type="Pfam" id="PF01030">
    <property type="entry name" value="Recep_L_domain"/>
    <property type="match status" value="1"/>
</dbReference>
<dbReference type="InterPro" id="IPR036941">
    <property type="entry name" value="Rcpt_L-dom_sf"/>
</dbReference>
<dbReference type="InterPro" id="IPR012340">
    <property type="entry name" value="NA-bd_OB-fold"/>
</dbReference>
<gene>
    <name evidence="2" type="ORF">CYNAS_LOCUS16341</name>
</gene>
<dbReference type="Proteomes" id="UP001176961">
    <property type="component" value="Unassembled WGS sequence"/>
</dbReference>
<feature type="domain" description="Receptor L-domain" evidence="1">
    <location>
        <begin position="567"/>
        <end position="662"/>
    </location>
</feature>
<organism evidence="2 3">
    <name type="scientific">Cylicocyclus nassatus</name>
    <name type="common">Nematode worm</name>
    <dbReference type="NCBI Taxonomy" id="53992"/>
    <lineage>
        <taxon>Eukaryota</taxon>
        <taxon>Metazoa</taxon>
        <taxon>Ecdysozoa</taxon>
        <taxon>Nematoda</taxon>
        <taxon>Chromadorea</taxon>
        <taxon>Rhabditida</taxon>
        <taxon>Rhabditina</taxon>
        <taxon>Rhabditomorpha</taxon>
        <taxon>Strongyloidea</taxon>
        <taxon>Strongylidae</taxon>
        <taxon>Cylicocyclus</taxon>
    </lineage>
</organism>
<dbReference type="SUPFAM" id="SSF52058">
    <property type="entry name" value="L domain-like"/>
    <property type="match status" value="1"/>
</dbReference>
<evidence type="ECO:0000313" key="3">
    <source>
        <dbReference type="Proteomes" id="UP001176961"/>
    </source>
</evidence>
<dbReference type="InterPro" id="IPR000494">
    <property type="entry name" value="Rcpt_L-dom"/>
</dbReference>
<name>A0AA36H6C4_CYLNA</name>
<accession>A0AA36H6C4</accession>
<evidence type="ECO:0000259" key="1">
    <source>
        <dbReference type="Pfam" id="PF01030"/>
    </source>
</evidence>
<proteinExistence type="predicted"/>
<keyword evidence="3" id="KW-1185">Reference proteome</keyword>
<reference evidence="2" key="1">
    <citation type="submission" date="2023-07" db="EMBL/GenBank/DDBJ databases">
        <authorList>
            <consortium name="CYATHOMIX"/>
        </authorList>
    </citation>
    <scope>NUCLEOTIDE SEQUENCE</scope>
    <source>
        <strain evidence="2">N/A</strain>
    </source>
</reference>
<sequence length="749" mass="84475">MDIVISPNQYRKYAIDGKLQLSNGFFQRYFESDGVEAEVPILQVSLVKKVVEGSIGYPHSSFRIRLSDGTFYYSGLFLANHLEEQCIRDNLLRNAENGGEIIAVTKVHMNLHCMIGKKNDENSGSPMLIINGYELLSRGHPILSLGVSHDGNKNTFANFSPVNSYHVDWNPCIMDNVAASSTSHNATSSKMLQLNSADVSVTPISMLTPYMGNWRICGVCTSKEELKKVRTRTGEDAAGGTRQETIDSTCRSSDLWSHFITFILDANLRVSEEEQDFARWLLLVGAGRNFDDDDNILLPPSMCLTSENEVIDWIYTPELMNDLQKLSRAALLTVRNCDAEALNIKVLNRLPGTAIDFIGIDIPTIEEDGFNGLPCDNEEYFHTLMPASLPPYILRIKEGTRTTLLGQQEQGHYDPTPTDIVNASRFCKIERGRDIYSTIECTHLILDAMNGISNEPNFYDSIKMASTYYKFRLANSQLTQISNMSIVKLVKDAELILVENPLLERIPHFEIENGRRILLDVRNNPLLDTTQLLEECKRKRCPPRIINSVQMPYSCTYTASPTLPSACTNVSDDIDIKEEDLDTTVEVLYGTLMLRSSNWTSFPKLKNLRRIVQRPGKAALVIEDNQILRDLDAVFDIDFSIRDFKTAVKIENNPELCLRRNYSNNPFAQKFLSGLHPCSKFALSKCYDSLCEIELPAFRLNVLLPAFEVTSTQHISPNNTKSVRNTLELELLPQPLITIARVAGENRRQ</sequence>
<evidence type="ECO:0000313" key="2">
    <source>
        <dbReference type="EMBL" id="CAJ0604358.1"/>
    </source>
</evidence>
<dbReference type="EMBL" id="CATQJL010000305">
    <property type="protein sequence ID" value="CAJ0604358.1"/>
    <property type="molecule type" value="Genomic_DNA"/>
</dbReference>
<dbReference type="Gene3D" id="2.40.50.140">
    <property type="entry name" value="Nucleic acid-binding proteins"/>
    <property type="match status" value="1"/>
</dbReference>
<dbReference type="AlphaFoldDB" id="A0AA36H6C4"/>
<protein>
    <recommendedName>
        <fullName evidence="1">Receptor L-domain domain-containing protein</fullName>
    </recommendedName>
</protein>
<dbReference type="Gene3D" id="3.80.20.20">
    <property type="entry name" value="Receptor L-domain"/>
    <property type="match status" value="1"/>
</dbReference>
<comment type="caution">
    <text evidence="2">The sequence shown here is derived from an EMBL/GenBank/DDBJ whole genome shotgun (WGS) entry which is preliminary data.</text>
</comment>